<comment type="similarity">
    <text evidence="3">Belongs to the SAAL1 family.</text>
</comment>
<reference evidence="4" key="1">
    <citation type="submission" date="2015-05" db="UniProtKB">
        <authorList>
            <consortium name="EnsemblMetazoa"/>
        </authorList>
    </citation>
    <scope>IDENTIFICATION</scope>
</reference>
<dbReference type="AlphaFoldDB" id="T1HRN2"/>
<dbReference type="PANTHER" id="PTHR23424:SF23">
    <property type="entry name" value="PROTEIN SAAL1"/>
    <property type="match status" value="1"/>
</dbReference>
<dbReference type="EMBL" id="ACPB03020538">
    <property type="status" value="NOT_ANNOTATED_CDS"/>
    <property type="molecule type" value="Genomic_DNA"/>
</dbReference>
<dbReference type="InParanoid" id="T1HRN2"/>
<evidence type="ECO:0000313" key="4">
    <source>
        <dbReference type="EnsemblMetazoa" id="RPRC006702-PA"/>
    </source>
</evidence>
<dbReference type="InterPro" id="IPR052464">
    <property type="entry name" value="Synovial_Prolif_Regulator"/>
</dbReference>
<evidence type="ECO:0000256" key="2">
    <source>
        <dbReference type="ARBA" id="ARBA00023242"/>
    </source>
</evidence>
<sequence>MGEQSNETNVNPALTDDLIEDLEKIKGDAIGNTLYSERWVLKTLMQISQFSGNEWNDEFESNLCSLWDMTLEKDVVNLLMKHDIITIISRVIELCSTSNNRLTVSRPFIEKALGLKFGGRELSEYQVFHKDMSELSQREETITNILLLFDSPDAPVLIQLIRLVHATAWDLLKEKDNVPSWLENELISFRLCNYITFILKSSTNDELLYGTLEFLNTLCSVTINDKDFSQYFATSDLVKGMLESWGQLFSNWSSEDGFLNKHQKKIAEHWSAVLSSFTGHVNGRAALCENYENIGEIIYKIVQQPFESADIILISAVNILDSLVRVYFSRSSLKRLLIILNSLYQNAGETSADDSPLNSENLDVILQDCIENYCANVNTVVEHSLLNEALSECCENHVLLFWKAVNDRQTDDPGERVI</sequence>
<evidence type="ECO:0000256" key="1">
    <source>
        <dbReference type="ARBA" id="ARBA00004123"/>
    </source>
</evidence>
<keyword evidence="2" id="KW-0539">Nucleus</keyword>
<dbReference type="VEuPathDB" id="VectorBase:RPRC006702"/>
<comment type="subcellular location">
    <subcellularLocation>
        <location evidence="1">Nucleus</location>
    </subcellularLocation>
</comment>
<dbReference type="eggNOG" id="KOG3700">
    <property type="taxonomic scope" value="Eukaryota"/>
</dbReference>
<organism evidence="4 5">
    <name type="scientific">Rhodnius prolixus</name>
    <name type="common">Triatomid bug</name>
    <dbReference type="NCBI Taxonomy" id="13249"/>
    <lineage>
        <taxon>Eukaryota</taxon>
        <taxon>Metazoa</taxon>
        <taxon>Ecdysozoa</taxon>
        <taxon>Arthropoda</taxon>
        <taxon>Hexapoda</taxon>
        <taxon>Insecta</taxon>
        <taxon>Pterygota</taxon>
        <taxon>Neoptera</taxon>
        <taxon>Paraneoptera</taxon>
        <taxon>Hemiptera</taxon>
        <taxon>Heteroptera</taxon>
        <taxon>Panheteroptera</taxon>
        <taxon>Cimicomorpha</taxon>
        <taxon>Reduviidae</taxon>
        <taxon>Triatominae</taxon>
        <taxon>Rhodnius</taxon>
    </lineage>
</organism>
<evidence type="ECO:0008006" key="6">
    <source>
        <dbReference type="Google" id="ProtNLM"/>
    </source>
</evidence>
<dbReference type="OMA" id="SECCENH"/>
<evidence type="ECO:0000313" key="5">
    <source>
        <dbReference type="Proteomes" id="UP000015103"/>
    </source>
</evidence>
<protein>
    <recommendedName>
        <fullName evidence="6">Protein rhodnius neglectus</fullName>
    </recommendedName>
</protein>
<dbReference type="GO" id="GO:0005654">
    <property type="term" value="C:nucleoplasm"/>
    <property type="evidence" value="ECO:0007669"/>
    <property type="project" value="TreeGrafter"/>
</dbReference>
<proteinExistence type="inferred from homology"/>
<dbReference type="EnsemblMetazoa" id="RPRC006702-RA">
    <property type="protein sequence ID" value="RPRC006702-PA"/>
    <property type="gene ID" value="RPRC006702"/>
</dbReference>
<evidence type="ECO:0000256" key="3">
    <source>
        <dbReference type="ARBA" id="ARBA00038401"/>
    </source>
</evidence>
<dbReference type="Proteomes" id="UP000015103">
    <property type="component" value="Unassembled WGS sequence"/>
</dbReference>
<dbReference type="PANTHER" id="PTHR23424">
    <property type="entry name" value="SERUM AMYLOID A"/>
    <property type="match status" value="1"/>
</dbReference>
<accession>T1HRN2</accession>
<dbReference type="HOGENOM" id="CLU_053213_0_0_1"/>
<keyword evidence="5" id="KW-1185">Reference proteome</keyword>
<name>T1HRN2_RHOPR</name>